<sequence length="122" mass="14552">MIIGINNYVLYGQRLTIWFTCQDLNQMNYSDSERIWTPVEHWQEVVARCKFDDDRLKEATTLGRVFRLEGSWVKAIEYSDIEIDGTDIEVSFYVKPVFPISRKEARAKLFDERRKKLRIELV</sequence>
<evidence type="ECO:0000313" key="2">
    <source>
        <dbReference type="Proteomes" id="UP000326951"/>
    </source>
</evidence>
<dbReference type="EMBL" id="AP021853">
    <property type="protein sequence ID" value="BBN99184.1"/>
    <property type="molecule type" value="Genomic_DNA"/>
</dbReference>
<protein>
    <submittedName>
        <fullName evidence="1">Uncharacterized protein</fullName>
    </submittedName>
</protein>
<dbReference type="AlphaFoldDB" id="A0A5K7WZR6"/>
<name>A0A5K7WZR6_9BACL</name>
<gene>
    <name evidence="1" type="ORF">St703_18890</name>
</gene>
<reference evidence="1 2" key="1">
    <citation type="submission" date="2019-09" db="EMBL/GenBank/DDBJ databases">
        <title>Complete genome sequence of Sporolactobacillus terrae 70-3.</title>
        <authorList>
            <person name="Tanaka N."/>
            <person name="Shiwa Y."/>
            <person name="Fujita N."/>
            <person name="Tanasupawat S."/>
        </authorList>
    </citation>
    <scope>NUCLEOTIDE SEQUENCE [LARGE SCALE GENOMIC DNA]</scope>
    <source>
        <strain evidence="1 2">70-3</strain>
    </source>
</reference>
<organism evidence="1 2">
    <name type="scientific">Sporolactobacillus terrae</name>
    <dbReference type="NCBI Taxonomy" id="269673"/>
    <lineage>
        <taxon>Bacteria</taxon>
        <taxon>Bacillati</taxon>
        <taxon>Bacillota</taxon>
        <taxon>Bacilli</taxon>
        <taxon>Bacillales</taxon>
        <taxon>Sporolactobacillaceae</taxon>
        <taxon>Sporolactobacillus</taxon>
    </lineage>
</organism>
<evidence type="ECO:0000313" key="1">
    <source>
        <dbReference type="EMBL" id="BBN99184.1"/>
    </source>
</evidence>
<accession>A0A5K7WZR6</accession>
<dbReference type="Proteomes" id="UP000326951">
    <property type="component" value="Chromosome"/>
</dbReference>
<proteinExistence type="predicted"/>